<dbReference type="EMBL" id="LCRX01000006">
    <property type="protein sequence ID" value="KKW42466.1"/>
    <property type="molecule type" value="Genomic_DNA"/>
</dbReference>
<evidence type="ECO:0000313" key="3">
    <source>
        <dbReference type="Proteomes" id="UP000033870"/>
    </source>
</evidence>
<keyword evidence="1" id="KW-0472">Membrane</keyword>
<comment type="caution">
    <text evidence="2">The sequence shown here is derived from an EMBL/GenBank/DDBJ whole genome shotgun (WGS) entry which is preliminary data.</text>
</comment>
<accession>A0A0G1YGU5</accession>
<dbReference type="Proteomes" id="UP000033870">
    <property type="component" value="Unassembled WGS sequence"/>
</dbReference>
<reference evidence="2 3" key="1">
    <citation type="journal article" date="2015" name="Nature">
        <title>rRNA introns, odd ribosomes, and small enigmatic genomes across a large radiation of phyla.</title>
        <authorList>
            <person name="Brown C.T."/>
            <person name="Hug L.A."/>
            <person name="Thomas B.C."/>
            <person name="Sharon I."/>
            <person name="Castelle C.J."/>
            <person name="Singh A."/>
            <person name="Wilkins M.J."/>
            <person name="Williams K.H."/>
            <person name="Banfield J.F."/>
        </authorList>
    </citation>
    <scope>NUCLEOTIDE SEQUENCE [LARGE SCALE GENOMIC DNA]</scope>
</reference>
<dbReference type="AlphaFoldDB" id="A0A0G1YGU5"/>
<keyword evidence="1" id="KW-1133">Transmembrane helix</keyword>
<keyword evidence="1" id="KW-0812">Transmembrane</keyword>
<evidence type="ECO:0000256" key="1">
    <source>
        <dbReference type="SAM" id="Phobius"/>
    </source>
</evidence>
<gene>
    <name evidence="2" type="ORF">UY92_C0006G0027</name>
</gene>
<evidence type="ECO:0000313" key="2">
    <source>
        <dbReference type="EMBL" id="KKW42466.1"/>
    </source>
</evidence>
<feature type="transmembrane region" description="Helical" evidence="1">
    <location>
        <begin position="93"/>
        <end position="113"/>
    </location>
</feature>
<sequence>MRKITEIRPGEPPWVRPGQDQEWCGLDQMLLEFPIHRGNEYGRTPDLDIWWNPQPVCVYTALQLMFAVGFLPEDLVQLGRYRRRGRRRRRRRPTVALFSSLNIGTEFWIVPYLDPSGAWCSLEVHYLLPCFGPEWDFLVSRLP</sequence>
<organism evidence="2 3">
    <name type="scientific">Candidatus Magasanikbacteria bacterium GW2011_GWA2_56_11</name>
    <dbReference type="NCBI Taxonomy" id="1619044"/>
    <lineage>
        <taxon>Bacteria</taxon>
        <taxon>Candidatus Magasanikiibacteriota</taxon>
    </lineage>
</organism>
<protein>
    <submittedName>
        <fullName evidence="2">Uncharacterized protein</fullName>
    </submittedName>
</protein>
<proteinExistence type="predicted"/>
<name>A0A0G1YGU5_9BACT</name>